<feature type="chain" id="PRO_5047261047" evidence="1">
    <location>
        <begin position="20"/>
        <end position="264"/>
    </location>
</feature>
<reference evidence="2 3" key="1">
    <citation type="submission" date="2024-04" db="EMBL/GenBank/DDBJ databases">
        <title>WGS of bacteria from Torrens River.</title>
        <authorList>
            <person name="Wyrsch E.R."/>
            <person name="Drigo B."/>
        </authorList>
    </citation>
    <scope>NUCLEOTIDE SEQUENCE [LARGE SCALE GENOMIC DNA]</scope>
    <source>
        <strain evidence="2 3">TWI391</strain>
    </source>
</reference>
<dbReference type="NCBIfam" id="NF041634">
    <property type="entry name" value="HAEPLYID"/>
    <property type="match status" value="1"/>
</dbReference>
<dbReference type="RefSeq" id="WP_183916765.1">
    <property type="nucleotide sequence ID" value="NZ_JBDJLH010000001.1"/>
</dbReference>
<comment type="caution">
    <text evidence="2">The sequence shown here is derived from an EMBL/GenBank/DDBJ whole genome shotgun (WGS) entry which is preliminary data.</text>
</comment>
<accession>A0ABV0BN89</accession>
<keyword evidence="3" id="KW-1185">Reference proteome</keyword>
<gene>
    <name evidence="2" type="ORF">ABE541_03355</name>
</gene>
<proteinExistence type="predicted"/>
<dbReference type="InterPro" id="IPR048131">
    <property type="entry name" value="HAEPLYID-like"/>
</dbReference>
<evidence type="ECO:0000256" key="1">
    <source>
        <dbReference type="SAM" id="SignalP"/>
    </source>
</evidence>
<organism evidence="2 3">
    <name type="scientific">Sphingobacterium kitahiroshimense</name>
    <dbReference type="NCBI Taxonomy" id="470446"/>
    <lineage>
        <taxon>Bacteria</taxon>
        <taxon>Pseudomonadati</taxon>
        <taxon>Bacteroidota</taxon>
        <taxon>Sphingobacteriia</taxon>
        <taxon>Sphingobacteriales</taxon>
        <taxon>Sphingobacteriaceae</taxon>
        <taxon>Sphingobacterium</taxon>
    </lineage>
</organism>
<name>A0ABV0BN89_9SPHI</name>
<dbReference type="Proteomes" id="UP001409291">
    <property type="component" value="Unassembled WGS sequence"/>
</dbReference>
<feature type="signal peptide" evidence="1">
    <location>
        <begin position="1"/>
        <end position="19"/>
    </location>
</feature>
<dbReference type="EMBL" id="JBDJNQ010000001">
    <property type="protein sequence ID" value="MEN5376290.1"/>
    <property type="molecule type" value="Genomic_DNA"/>
</dbReference>
<keyword evidence="1" id="KW-0732">Signal</keyword>
<sequence>MKFIYTLLFFLFVSNFLFAQETTIPKPAKVKHAEPLYLDLMRDLGARKGEAEFNVGYGTGRFKNKVEHNAFIEYEWAVANRLGLEVEVPVLFAKDNVGQRTNHIEGLKLGTQYTFLVDEKHQTSLAIGYVHEMEFGRSNPTVRNTPLFDGFVSSPFFIAAKNFNQISTLIYTGPEFEYHFKKKEMETNFVLNANVHYMVPNSSHYIGIENDMRLEHGHLEYIMRPQMKLALSPNFAVGLVCGVPIKSKEFQMDFMTRLIWEPKF</sequence>
<evidence type="ECO:0000313" key="3">
    <source>
        <dbReference type="Proteomes" id="UP001409291"/>
    </source>
</evidence>
<evidence type="ECO:0000313" key="2">
    <source>
        <dbReference type="EMBL" id="MEN5376290.1"/>
    </source>
</evidence>
<protein>
    <submittedName>
        <fullName evidence="2">HAEPLYID family protein</fullName>
    </submittedName>
</protein>